<protein>
    <submittedName>
        <fullName evidence="1">Uncharacterized protein</fullName>
    </submittedName>
</protein>
<keyword evidence="2" id="KW-1185">Reference proteome</keyword>
<accession>A0A8C7MIP1</accession>
<reference evidence="1" key="2">
    <citation type="submission" date="2025-09" db="UniProtKB">
        <authorList>
            <consortium name="Ensembl"/>
        </authorList>
    </citation>
    <scope>IDENTIFICATION</scope>
</reference>
<dbReference type="Proteomes" id="UP000694557">
    <property type="component" value="Unassembled WGS sequence"/>
</dbReference>
<organism evidence="1 2">
    <name type="scientific">Oncorhynchus kisutch</name>
    <name type="common">Coho salmon</name>
    <name type="synonym">Salmo kisutch</name>
    <dbReference type="NCBI Taxonomy" id="8019"/>
    <lineage>
        <taxon>Eukaryota</taxon>
        <taxon>Metazoa</taxon>
        <taxon>Chordata</taxon>
        <taxon>Craniata</taxon>
        <taxon>Vertebrata</taxon>
        <taxon>Euteleostomi</taxon>
        <taxon>Actinopterygii</taxon>
        <taxon>Neopterygii</taxon>
        <taxon>Teleostei</taxon>
        <taxon>Protacanthopterygii</taxon>
        <taxon>Salmoniformes</taxon>
        <taxon>Salmonidae</taxon>
        <taxon>Salmoninae</taxon>
        <taxon>Oncorhynchus</taxon>
    </lineage>
</organism>
<dbReference type="AlphaFoldDB" id="A0A8C7MIP1"/>
<dbReference type="Ensembl" id="ENSOKIT00005061261.1">
    <property type="protein sequence ID" value="ENSOKIP00005057628.1"/>
    <property type="gene ID" value="ENSOKIG00005024710.1"/>
</dbReference>
<dbReference type="GeneTree" id="ENSGT01130000282150"/>
<sequence length="148" mass="16392">PPIKQHYGLNVQIILMEELSGEAEEATHHPHTQVDFTGPGWSSPLEPVHTDQREEQDAAVVVPPNDNVHQLKHRLAEQPVELLHHEEVCSGQVTQIDVCHGGVSTLEAEHTQDEGVTQHAQQADDGHVGWLHAVHPLTGLCDYTPSWQ</sequence>
<name>A0A8C7MIP1_ONCKI</name>
<evidence type="ECO:0000313" key="2">
    <source>
        <dbReference type="Proteomes" id="UP000694557"/>
    </source>
</evidence>
<evidence type="ECO:0000313" key="1">
    <source>
        <dbReference type="Ensembl" id="ENSOKIP00005057628.1"/>
    </source>
</evidence>
<proteinExistence type="predicted"/>
<reference evidence="1" key="1">
    <citation type="submission" date="2025-08" db="UniProtKB">
        <authorList>
            <consortium name="Ensembl"/>
        </authorList>
    </citation>
    <scope>IDENTIFICATION</scope>
</reference>